<proteinExistence type="predicted"/>
<organism evidence="1">
    <name type="scientific">Brugia malayi</name>
    <name type="common">Filarial nematode worm</name>
    <dbReference type="NCBI Taxonomy" id="6279"/>
    <lineage>
        <taxon>Eukaryota</taxon>
        <taxon>Metazoa</taxon>
        <taxon>Ecdysozoa</taxon>
        <taxon>Nematoda</taxon>
        <taxon>Chromadorea</taxon>
        <taxon>Rhabditida</taxon>
        <taxon>Spirurina</taxon>
        <taxon>Spiruromorpha</taxon>
        <taxon>Filarioidea</taxon>
        <taxon>Onchocercidae</taxon>
        <taxon>Brugia</taxon>
    </lineage>
</organism>
<gene>
    <name evidence="1" type="ORF">Bm1_04020</name>
</gene>
<accession>A8NJV1</accession>
<reference evidence="1" key="1">
    <citation type="journal article" date="2007" name="Science">
        <title>Draft genome of the filarial nematode parasite Brugia malayi.</title>
        <authorList>
            <person name="Ghedin E."/>
            <person name="Wang S."/>
            <person name="Spiro D."/>
            <person name="Caler E."/>
            <person name="Zhao Q."/>
            <person name="Crabtree J."/>
            <person name="Allen J.E."/>
            <person name="Delcher A.L."/>
            <person name="Guiliano D.B."/>
            <person name="Miranda-Saavedra D."/>
            <person name="Angiuoli S.V."/>
            <person name="Creasy T."/>
            <person name="Amedeo P."/>
            <person name="Haas B."/>
            <person name="El-Sayed N.M."/>
            <person name="Wortman J.R."/>
            <person name="Feldblyum T."/>
            <person name="Tallon L."/>
            <person name="Schatz M."/>
            <person name="Shumway M."/>
            <person name="Koo H."/>
            <person name="Salzberg S.L."/>
            <person name="Schobel S."/>
            <person name="Pertea M."/>
            <person name="Pop M."/>
            <person name="White O."/>
            <person name="Barton G.J."/>
            <person name="Carlow C.K."/>
            <person name="Crawford M.J."/>
            <person name="Daub J."/>
            <person name="Dimmic M.W."/>
            <person name="Estes C.F."/>
            <person name="Foster J.M."/>
            <person name="Ganatra M."/>
            <person name="Gregory W.F."/>
            <person name="Johnson N.M."/>
            <person name="Jin J."/>
            <person name="Komuniecki R."/>
            <person name="Korf I."/>
            <person name="Kumar S."/>
            <person name="Laney S."/>
            <person name="Li B.W."/>
            <person name="Li W."/>
            <person name="Lindblom T.H."/>
            <person name="Lustigman S."/>
            <person name="Ma D."/>
            <person name="Maina C.V."/>
            <person name="Martin D.M."/>
            <person name="McCarter J.P."/>
            <person name="McReynolds L."/>
            <person name="Mitreva M."/>
            <person name="Nutman T.B."/>
            <person name="Parkinson J."/>
            <person name="Peregrin-Alvarez J.M."/>
            <person name="Poole C."/>
            <person name="Ren Q."/>
            <person name="Saunders L."/>
            <person name="Sluder A.E."/>
            <person name="Smith K."/>
            <person name="Stanke M."/>
            <person name="Unnasch T.R."/>
            <person name="Ware J."/>
            <person name="Wei A.D."/>
            <person name="Weil G."/>
            <person name="Williams D.J."/>
            <person name="Zhang Y."/>
            <person name="Williams S.A."/>
            <person name="Fraser-Liggett C."/>
            <person name="Slatko B."/>
            <person name="Blaxter M.L."/>
            <person name="Scott A.L."/>
        </authorList>
    </citation>
    <scope>NUCLEOTIDE SEQUENCE [LARGE SCALE GENOMIC DNA]</scope>
</reference>
<sequence>MHITSSSQANIIAWSSSCGHLSLPAANLHPLPMKAG</sequence>
<dbReference type="AlphaFoldDB" id="A8NJV1"/>
<evidence type="ECO:0000313" key="1">
    <source>
        <dbReference type="EMBL" id="EDP38887.1"/>
    </source>
</evidence>
<dbReference type="EMBL" id="DS237392">
    <property type="protein sequence ID" value="EDP38887.1"/>
    <property type="molecule type" value="Genomic_DNA"/>
</dbReference>
<name>A8NJV1_BRUMA</name>
<protein>
    <submittedName>
        <fullName evidence="1">Uncharacterized protein</fullName>
    </submittedName>
</protein>